<accession>A0A540NMH6</accession>
<protein>
    <submittedName>
        <fullName evidence="1">Uncharacterized protein</fullName>
    </submittedName>
</protein>
<gene>
    <name evidence="1" type="ORF">C1H46_002139</name>
</gene>
<evidence type="ECO:0000313" key="1">
    <source>
        <dbReference type="EMBL" id="TQE12214.1"/>
    </source>
</evidence>
<name>A0A540NMH6_MALBA</name>
<evidence type="ECO:0000313" key="2">
    <source>
        <dbReference type="Proteomes" id="UP000315295"/>
    </source>
</evidence>
<organism evidence="1 2">
    <name type="scientific">Malus baccata</name>
    <name type="common">Siberian crab apple</name>
    <name type="synonym">Pyrus baccata</name>
    <dbReference type="NCBI Taxonomy" id="106549"/>
    <lineage>
        <taxon>Eukaryota</taxon>
        <taxon>Viridiplantae</taxon>
        <taxon>Streptophyta</taxon>
        <taxon>Embryophyta</taxon>
        <taxon>Tracheophyta</taxon>
        <taxon>Spermatophyta</taxon>
        <taxon>Magnoliopsida</taxon>
        <taxon>eudicotyledons</taxon>
        <taxon>Gunneridae</taxon>
        <taxon>Pentapetalae</taxon>
        <taxon>rosids</taxon>
        <taxon>fabids</taxon>
        <taxon>Rosales</taxon>
        <taxon>Rosaceae</taxon>
        <taxon>Amygdaloideae</taxon>
        <taxon>Maleae</taxon>
        <taxon>Malus</taxon>
    </lineage>
</organism>
<comment type="caution">
    <text evidence="1">The sequence shown here is derived from an EMBL/GenBank/DDBJ whole genome shotgun (WGS) entry which is preliminary data.</text>
</comment>
<proteinExistence type="predicted"/>
<dbReference type="EMBL" id="VIEB01000021">
    <property type="protein sequence ID" value="TQE12214.1"/>
    <property type="molecule type" value="Genomic_DNA"/>
</dbReference>
<sequence>MGLMEELDLHGAWRPTERPFHLHFLPHMMLVDGDGDGPSFKHSPCVALMWLECLELHWNAPSSILLLPDTLCRTCTSACSFKMMGCSCELFASRFLHLLHVRMITMVDLSQDTRFQCSIMRDMQQGRHKIAEPATEPDDVN</sequence>
<dbReference type="AlphaFoldDB" id="A0A540NMH6"/>
<keyword evidence="2" id="KW-1185">Reference proteome</keyword>
<reference evidence="1 2" key="1">
    <citation type="journal article" date="2019" name="G3 (Bethesda)">
        <title>Sequencing of a Wild Apple (Malus baccata) Genome Unravels the Differences Between Cultivated and Wild Apple Species Regarding Disease Resistance and Cold Tolerance.</title>
        <authorList>
            <person name="Chen X."/>
        </authorList>
    </citation>
    <scope>NUCLEOTIDE SEQUENCE [LARGE SCALE GENOMIC DNA]</scope>
    <source>
        <strain evidence="2">cv. Shandingzi</strain>
        <tissue evidence="1">Leaves</tissue>
    </source>
</reference>
<dbReference type="Proteomes" id="UP000315295">
    <property type="component" value="Unassembled WGS sequence"/>
</dbReference>